<dbReference type="Proteomes" id="UP000183200">
    <property type="component" value="Unassembled WGS sequence"/>
</dbReference>
<dbReference type="OrthoDB" id="637901at2"/>
<dbReference type="RefSeq" id="WP_074611175.1">
    <property type="nucleotide sequence ID" value="NZ_FNGY01000008.1"/>
</dbReference>
<dbReference type="AlphaFoldDB" id="A0A1H0CVL3"/>
<dbReference type="EMBL" id="FNGY01000008">
    <property type="protein sequence ID" value="SDN61836.1"/>
    <property type="molecule type" value="Genomic_DNA"/>
</dbReference>
<sequence length="442" mass="50368">MKRILKISAAIVILLLISVYGYLQFREYRSYQNKIHKDANLIFKINLDGIFQTMSADFMSNPGYYLSESKKEGSSPRGISLPANIFVYTLRSKSAGTYFCALPVADSAALRPYLKRVFKLKTFLRNANGTITGSSADQKLTVVYNANDLAMAYSFRKESVTGILNDLLEQKNMMDPGAPEMVDLKKATGHLSWNFNKYSGSLDFKDGQALVDCTFPISDLEIPEQTAYRNSFAKDAALKIWLNAGLTSFLAHQEFNFKSFNLQSDSLLKSYGAYVSLELRKNITQQESVITYEYNDDFEKVAQTTLKTTAVPHFKLSFNGNPDPMLKYLKMKNIITDANQLNRELFPLYQVFSSRQDDGWQLSTKEEDDFQTVLIKSPYFFYAEADINRIKAQKQFPLLNSFIEPFTHLKLTATKLDTEKGRLQGQIDFKKKNVNSFSQLIK</sequence>
<reference evidence="2" key="1">
    <citation type="submission" date="2016-10" db="EMBL/GenBank/DDBJ databases">
        <authorList>
            <person name="Varghese N."/>
            <person name="Submissions S."/>
        </authorList>
    </citation>
    <scope>NUCLEOTIDE SEQUENCE [LARGE SCALE GENOMIC DNA]</scope>
    <source>
        <strain evidence="2">DSM 19110</strain>
    </source>
</reference>
<proteinExistence type="predicted"/>
<protein>
    <submittedName>
        <fullName evidence="1">Uncharacterized protein</fullName>
    </submittedName>
</protein>
<accession>A0A1H0CVL3</accession>
<evidence type="ECO:0000313" key="2">
    <source>
        <dbReference type="Proteomes" id="UP000183200"/>
    </source>
</evidence>
<keyword evidence="2" id="KW-1185">Reference proteome</keyword>
<gene>
    <name evidence="1" type="ORF">SAMN05421820_108231</name>
</gene>
<name>A0A1H0CVL3_9SPHI</name>
<evidence type="ECO:0000313" key="1">
    <source>
        <dbReference type="EMBL" id="SDN61836.1"/>
    </source>
</evidence>
<organism evidence="1 2">
    <name type="scientific">Pedobacter steynii</name>
    <dbReference type="NCBI Taxonomy" id="430522"/>
    <lineage>
        <taxon>Bacteria</taxon>
        <taxon>Pseudomonadati</taxon>
        <taxon>Bacteroidota</taxon>
        <taxon>Sphingobacteriia</taxon>
        <taxon>Sphingobacteriales</taxon>
        <taxon>Sphingobacteriaceae</taxon>
        <taxon>Pedobacter</taxon>
    </lineage>
</organism>